<sequence length="593" mass="60767">MSAVKNLRAMFEQKGETSPPDRGRSPGLPFVAGAESPRPLSKVRTSFIAVAKDGMIGLQREGSQDSLSATRKLSGDSNASAPNGEAENSNTPDKMSETPAKTNLKDQPIPESSRPDSGSKDAARPTEGTHMAKAGTSTASEAEAKRQVTSKSAVEELSSTNAGATQREAGATNGSSGGKDGEKVEKESSKSATRTTKPPPKPLAAATANKPAAKPGEPPATSKAPKSPAETSAPNPSVKKTPERRAQQSDKTITPRATPSAKATAASSAKKVPVVASPSGTGFVKPRPKSPTRPVKLPPSLTTHTAASGSKINAPRQSLSRASGNTQAAESHGRAPSRASVSTAGVVCKPLASKGLKRQNSTIGRPRPSLGPPPKQAAKDHPPTKREREVDEGFLARMMRPTQASASKVAEKVQTTSPRRAAVPATKKTAAVKPMKKTASNPTRTAPSSAQSHGSPAQQIAPTAEHATTANEIVEIAKASDGGVTLPSEANQQDASEEMAPVAEQSKTSEGVDDADGKGEGSTLSEPSEAAGKLAPSLMPKGPEPELALTPEPATNGHHEEIEGASPAKMEASSADAGAAVETADSQEVEVTN</sequence>
<feature type="compositionally biased region" description="Polar residues" evidence="1">
    <location>
        <begin position="64"/>
        <end position="93"/>
    </location>
</feature>
<keyword evidence="3" id="KW-1185">Reference proteome</keyword>
<evidence type="ECO:0008006" key="4">
    <source>
        <dbReference type="Google" id="ProtNLM"/>
    </source>
</evidence>
<dbReference type="GeneID" id="89933218"/>
<feature type="compositionally biased region" description="Low complexity" evidence="1">
    <location>
        <begin position="545"/>
        <end position="555"/>
    </location>
</feature>
<feature type="compositionally biased region" description="Basic and acidic residues" evidence="1">
    <location>
        <begin position="377"/>
        <end position="391"/>
    </location>
</feature>
<accession>A0AAN6TLV6</accession>
<dbReference type="RefSeq" id="XP_064674403.1">
    <property type="nucleotide sequence ID" value="XM_064809095.1"/>
</dbReference>
<dbReference type="EMBL" id="MU853333">
    <property type="protein sequence ID" value="KAK4116833.1"/>
    <property type="molecule type" value="Genomic_DNA"/>
</dbReference>
<feature type="region of interest" description="Disordered" evidence="1">
    <location>
        <begin position="56"/>
        <end position="593"/>
    </location>
</feature>
<reference evidence="2" key="1">
    <citation type="journal article" date="2023" name="Mol. Phylogenet. Evol.">
        <title>Genome-scale phylogeny and comparative genomics of the fungal order Sordariales.</title>
        <authorList>
            <person name="Hensen N."/>
            <person name="Bonometti L."/>
            <person name="Westerberg I."/>
            <person name="Brannstrom I.O."/>
            <person name="Guillou S."/>
            <person name="Cros-Aarteil S."/>
            <person name="Calhoun S."/>
            <person name="Haridas S."/>
            <person name="Kuo A."/>
            <person name="Mondo S."/>
            <person name="Pangilinan J."/>
            <person name="Riley R."/>
            <person name="LaButti K."/>
            <person name="Andreopoulos B."/>
            <person name="Lipzen A."/>
            <person name="Chen C."/>
            <person name="Yan M."/>
            <person name="Daum C."/>
            <person name="Ng V."/>
            <person name="Clum A."/>
            <person name="Steindorff A."/>
            <person name="Ohm R.A."/>
            <person name="Martin F."/>
            <person name="Silar P."/>
            <person name="Natvig D.O."/>
            <person name="Lalanne C."/>
            <person name="Gautier V."/>
            <person name="Ament-Velasquez S.L."/>
            <person name="Kruys A."/>
            <person name="Hutchinson M.I."/>
            <person name="Powell A.J."/>
            <person name="Barry K."/>
            <person name="Miller A.N."/>
            <person name="Grigoriev I.V."/>
            <person name="Debuchy R."/>
            <person name="Gladieux P."/>
            <person name="Hiltunen Thoren M."/>
            <person name="Johannesson H."/>
        </authorList>
    </citation>
    <scope>NUCLEOTIDE SEQUENCE</scope>
    <source>
        <strain evidence="2">CBS 508.74</strain>
    </source>
</reference>
<comment type="caution">
    <text evidence="2">The sequence shown here is derived from an EMBL/GenBank/DDBJ whole genome shotgun (WGS) entry which is preliminary data.</text>
</comment>
<feature type="compositionally biased region" description="Polar residues" evidence="1">
    <location>
        <begin position="584"/>
        <end position="593"/>
    </location>
</feature>
<evidence type="ECO:0000313" key="2">
    <source>
        <dbReference type="EMBL" id="KAK4116833.1"/>
    </source>
</evidence>
<reference evidence="2" key="2">
    <citation type="submission" date="2023-05" db="EMBL/GenBank/DDBJ databases">
        <authorList>
            <consortium name="Lawrence Berkeley National Laboratory"/>
            <person name="Steindorff A."/>
            <person name="Hensen N."/>
            <person name="Bonometti L."/>
            <person name="Westerberg I."/>
            <person name="Brannstrom I.O."/>
            <person name="Guillou S."/>
            <person name="Cros-Aarteil S."/>
            <person name="Calhoun S."/>
            <person name="Haridas S."/>
            <person name="Kuo A."/>
            <person name="Mondo S."/>
            <person name="Pangilinan J."/>
            <person name="Riley R."/>
            <person name="Labutti K."/>
            <person name="Andreopoulos B."/>
            <person name="Lipzen A."/>
            <person name="Chen C."/>
            <person name="Yanf M."/>
            <person name="Daum C."/>
            <person name="Ng V."/>
            <person name="Clum A."/>
            <person name="Ohm R."/>
            <person name="Martin F."/>
            <person name="Silar P."/>
            <person name="Natvig D."/>
            <person name="Lalanne C."/>
            <person name="Gautier V."/>
            <person name="Ament-Velasquez S.L."/>
            <person name="Kruys A."/>
            <person name="Hutchinson M.I."/>
            <person name="Powell A.J."/>
            <person name="Barry K."/>
            <person name="Miller A.N."/>
            <person name="Grigoriev I.V."/>
            <person name="Debuchy R."/>
            <person name="Gladieux P."/>
            <person name="Thoren M.H."/>
            <person name="Johannesson H."/>
        </authorList>
    </citation>
    <scope>NUCLEOTIDE SEQUENCE</scope>
    <source>
        <strain evidence="2">CBS 508.74</strain>
    </source>
</reference>
<feature type="compositionally biased region" description="Basic and acidic residues" evidence="1">
    <location>
        <begin position="11"/>
        <end position="24"/>
    </location>
</feature>
<feature type="compositionally biased region" description="Low complexity" evidence="1">
    <location>
        <begin position="257"/>
        <end position="279"/>
    </location>
</feature>
<feature type="compositionally biased region" description="Polar residues" evidence="1">
    <location>
        <begin position="300"/>
        <end position="329"/>
    </location>
</feature>
<dbReference type="Proteomes" id="UP001302812">
    <property type="component" value="Unassembled WGS sequence"/>
</dbReference>
<feature type="region of interest" description="Disordered" evidence="1">
    <location>
        <begin position="1"/>
        <end position="42"/>
    </location>
</feature>
<feature type="compositionally biased region" description="Low complexity" evidence="1">
    <location>
        <begin position="421"/>
        <end position="439"/>
    </location>
</feature>
<organism evidence="2 3">
    <name type="scientific">Canariomyces notabilis</name>
    <dbReference type="NCBI Taxonomy" id="2074819"/>
    <lineage>
        <taxon>Eukaryota</taxon>
        <taxon>Fungi</taxon>
        <taxon>Dikarya</taxon>
        <taxon>Ascomycota</taxon>
        <taxon>Pezizomycotina</taxon>
        <taxon>Sordariomycetes</taxon>
        <taxon>Sordariomycetidae</taxon>
        <taxon>Sordariales</taxon>
        <taxon>Chaetomiaceae</taxon>
        <taxon>Canariomyces</taxon>
    </lineage>
</organism>
<feature type="compositionally biased region" description="Basic and acidic residues" evidence="1">
    <location>
        <begin position="179"/>
        <end position="189"/>
    </location>
</feature>
<feature type="compositionally biased region" description="Polar residues" evidence="1">
    <location>
        <begin position="440"/>
        <end position="471"/>
    </location>
</feature>
<gene>
    <name evidence="2" type="ORF">N656DRAFT_277490</name>
</gene>
<feature type="compositionally biased region" description="Low complexity" evidence="1">
    <location>
        <begin position="203"/>
        <end position="229"/>
    </location>
</feature>
<evidence type="ECO:0000256" key="1">
    <source>
        <dbReference type="SAM" id="MobiDB-lite"/>
    </source>
</evidence>
<protein>
    <recommendedName>
        <fullName evidence="4">Mucin-7</fullName>
    </recommendedName>
</protein>
<name>A0AAN6TLV6_9PEZI</name>
<evidence type="ECO:0000313" key="3">
    <source>
        <dbReference type="Proteomes" id="UP001302812"/>
    </source>
</evidence>
<feature type="compositionally biased region" description="Polar residues" evidence="1">
    <location>
        <begin position="147"/>
        <end position="164"/>
    </location>
</feature>
<proteinExistence type="predicted"/>
<feature type="compositionally biased region" description="Basic and acidic residues" evidence="1">
    <location>
        <begin position="113"/>
        <end position="124"/>
    </location>
</feature>
<dbReference type="AlphaFoldDB" id="A0AAN6TLV6"/>